<reference evidence="2 3" key="1">
    <citation type="journal article" date="2015" name="Sci. Rep.">
        <title>The power of single molecule real-time sequencing technology in the de novo assembly of a eukaryotic genome.</title>
        <authorList>
            <person name="Sakai H."/>
            <person name="Naito K."/>
            <person name="Ogiso-Tanaka E."/>
            <person name="Takahashi Y."/>
            <person name="Iseki K."/>
            <person name="Muto C."/>
            <person name="Satou K."/>
            <person name="Teruya K."/>
            <person name="Shiroma A."/>
            <person name="Shimoji M."/>
            <person name="Hirano T."/>
            <person name="Itoh T."/>
            <person name="Kaga A."/>
            <person name="Tomooka N."/>
        </authorList>
    </citation>
    <scope>NUCLEOTIDE SEQUENCE [LARGE SCALE GENOMIC DNA]</scope>
    <source>
        <strain evidence="3">cv. Shumari</strain>
    </source>
</reference>
<dbReference type="AlphaFoldDB" id="A0A0S3RUU2"/>
<dbReference type="Proteomes" id="UP000291084">
    <property type="component" value="Chromosome 4"/>
</dbReference>
<gene>
    <name evidence="2" type="primary">Vigan.04G166900</name>
    <name evidence="2" type="ORF">VIGAN_04166900</name>
</gene>
<evidence type="ECO:0008006" key="4">
    <source>
        <dbReference type="Google" id="ProtNLM"/>
    </source>
</evidence>
<feature type="non-terminal residue" evidence="2">
    <location>
        <position position="90"/>
    </location>
</feature>
<evidence type="ECO:0000313" key="2">
    <source>
        <dbReference type="EMBL" id="BAT84332.1"/>
    </source>
</evidence>
<feature type="compositionally biased region" description="Low complexity" evidence="1">
    <location>
        <begin position="1"/>
        <end position="11"/>
    </location>
</feature>
<organism evidence="2 3">
    <name type="scientific">Vigna angularis var. angularis</name>
    <dbReference type="NCBI Taxonomy" id="157739"/>
    <lineage>
        <taxon>Eukaryota</taxon>
        <taxon>Viridiplantae</taxon>
        <taxon>Streptophyta</taxon>
        <taxon>Embryophyta</taxon>
        <taxon>Tracheophyta</taxon>
        <taxon>Spermatophyta</taxon>
        <taxon>Magnoliopsida</taxon>
        <taxon>eudicotyledons</taxon>
        <taxon>Gunneridae</taxon>
        <taxon>Pentapetalae</taxon>
        <taxon>rosids</taxon>
        <taxon>fabids</taxon>
        <taxon>Fabales</taxon>
        <taxon>Fabaceae</taxon>
        <taxon>Papilionoideae</taxon>
        <taxon>50 kb inversion clade</taxon>
        <taxon>NPAAA clade</taxon>
        <taxon>indigoferoid/millettioid clade</taxon>
        <taxon>Phaseoleae</taxon>
        <taxon>Vigna</taxon>
    </lineage>
</organism>
<evidence type="ECO:0000313" key="3">
    <source>
        <dbReference type="Proteomes" id="UP000291084"/>
    </source>
</evidence>
<evidence type="ECO:0000256" key="1">
    <source>
        <dbReference type="SAM" id="MobiDB-lite"/>
    </source>
</evidence>
<feature type="region of interest" description="Disordered" evidence="1">
    <location>
        <begin position="1"/>
        <end position="35"/>
    </location>
</feature>
<accession>A0A0S3RUU2</accession>
<dbReference type="EMBL" id="AP015037">
    <property type="protein sequence ID" value="BAT84332.1"/>
    <property type="molecule type" value="Genomic_DNA"/>
</dbReference>
<keyword evidence="3" id="KW-1185">Reference proteome</keyword>
<sequence>MQQQQVDQVPQNHSSLNDFLRHDPTKFNGEATPDEADSWLRQNEKIFRVITCSEEQKLTYASFLLVGEAEYWWESMQQLMTVRGEAVNWE</sequence>
<proteinExistence type="predicted"/>
<dbReference type="OrthoDB" id="1434839at2759"/>
<name>A0A0S3RUU2_PHAAN</name>
<protein>
    <recommendedName>
        <fullName evidence="4">Retrotransposon gag domain-containing protein</fullName>
    </recommendedName>
</protein>